<dbReference type="GO" id="GO:0004814">
    <property type="term" value="F:arginine-tRNA ligase activity"/>
    <property type="evidence" value="ECO:0007669"/>
    <property type="project" value="UniProtKB-EC"/>
</dbReference>
<protein>
    <recommendedName>
        <fullName evidence="1">arginine--tRNA ligase</fullName>
        <ecNumber evidence="1">6.1.1.19</ecNumber>
    </recommendedName>
</protein>
<dbReference type="EMBL" id="PKPP01002144">
    <property type="protein sequence ID" value="PWA77317.1"/>
    <property type="molecule type" value="Genomic_DNA"/>
</dbReference>
<dbReference type="InterPro" id="IPR009080">
    <property type="entry name" value="tRNAsynth_Ia_anticodon-bd"/>
</dbReference>
<name>A0A2U1NV33_ARTAN</name>
<dbReference type="Proteomes" id="UP000245207">
    <property type="component" value="Unassembled WGS sequence"/>
</dbReference>
<dbReference type="GO" id="GO:0005524">
    <property type="term" value="F:ATP binding"/>
    <property type="evidence" value="ECO:0007669"/>
    <property type="project" value="InterPro"/>
</dbReference>
<feature type="domain" description="DALR anticodon binding" evidence="3">
    <location>
        <begin position="90"/>
        <end position="194"/>
    </location>
</feature>
<dbReference type="InterPro" id="IPR001278">
    <property type="entry name" value="Arg-tRNA-ligase"/>
</dbReference>
<reference evidence="4 5" key="1">
    <citation type="journal article" date="2018" name="Mol. Plant">
        <title>The genome of Artemisia annua provides insight into the evolution of Asteraceae family and artemisinin biosynthesis.</title>
        <authorList>
            <person name="Shen Q."/>
            <person name="Zhang L."/>
            <person name="Liao Z."/>
            <person name="Wang S."/>
            <person name="Yan T."/>
            <person name="Shi P."/>
            <person name="Liu M."/>
            <person name="Fu X."/>
            <person name="Pan Q."/>
            <person name="Wang Y."/>
            <person name="Lv Z."/>
            <person name="Lu X."/>
            <person name="Zhang F."/>
            <person name="Jiang W."/>
            <person name="Ma Y."/>
            <person name="Chen M."/>
            <person name="Hao X."/>
            <person name="Li L."/>
            <person name="Tang Y."/>
            <person name="Lv G."/>
            <person name="Zhou Y."/>
            <person name="Sun X."/>
            <person name="Brodelius P.E."/>
            <person name="Rose J.K.C."/>
            <person name="Tang K."/>
        </authorList>
    </citation>
    <scope>NUCLEOTIDE SEQUENCE [LARGE SCALE GENOMIC DNA]</scope>
    <source>
        <strain evidence="5">cv. Huhao1</strain>
        <tissue evidence="4">Leaf</tissue>
    </source>
</reference>
<dbReference type="OrthoDB" id="68056at2759"/>
<evidence type="ECO:0000256" key="1">
    <source>
        <dbReference type="ARBA" id="ARBA00012837"/>
    </source>
</evidence>
<dbReference type="PANTHER" id="PTHR11956">
    <property type="entry name" value="ARGINYL-TRNA SYNTHETASE"/>
    <property type="match status" value="1"/>
</dbReference>
<dbReference type="SMART" id="SM00836">
    <property type="entry name" value="DALR_1"/>
    <property type="match status" value="1"/>
</dbReference>
<dbReference type="STRING" id="35608.A0A2U1NV33"/>
<organism evidence="4 5">
    <name type="scientific">Artemisia annua</name>
    <name type="common">Sweet wormwood</name>
    <dbReference type="NCBI Taxonomy" id="35608"/>
    <lineage>
        <taxon>Eukaryota</taxon>
        <taxon>Viridiplantae</taxon>
        <taxon>Streptophyta</taxon>
        <taxon>Embryophyta</taxon>
        <taxon>Tracheophyta</taxon>
        <taxon>Spermatophyta</taxon>
        <taxon>Magnoliopsida</taxon>
        <taxon>eudicotyledons</taxon>
        <taxon>Gunneridae</taxon>
        <taxon>Pentapetalae</taxon>
        <taxon>asterids</taxon>
        <taxon>campanulids</taxon>
        <taxon>Asterales</taxon>
        <taxon>Asteraceae</taxon>
        <taxon>Asteroideae</taxon>
        <taxon>Anthemideae</taxon>
        <taxon>Artemisiinae</taxon>
        <taxon>Artemisia</taxon>
    </lineage>
</organism>
<dbReference type="Pfam" id="PF05746">
    <property type="entry name" value="DALR_1"/>
    <property type="match status" value="1"/>
</dbReference>
<dbReference type="GO" id="GO:0006420">
    <property type="term" value="P:arginyl-tRNA aminoacylation"/>
    <property type="evidence" value="ECO:0007669"/>
    <property type="project" value="InterPro"/>
</dbReference>
<keyword evidence="5" id="KW-1185">Reference proteome</keyword>
<gene>
    <name evidence="4" type="ORF">CTI12_AA225250</name>
</gene>
<dbReference type="AlphaFoldDB" id="A0A2U1NV33"/>
<dbReference type="Gene3D" id="1.10.730.10">
    <property type="entry name" value="Isoleucyl-tRNA Synthetase, Domain 1"/>
    <property type="match status" value="1"/>
</dbReference>
<comment type="caution">
    <text evidence="4">The sequence shown here is derived from an EMBL/GenBank/DDBJ whole genome shotgun (WGS) entry which is preliminary data.</text>
</comment>
<dbReference type="EC" id="6.1.1.19" evidence="1"/>
<accession>A0A2U1NV33</accession>
<comment type="catalytic activity">
    <reaction evidence="2">
        <text>tRNA(Arg) + L-arginine + ATP = L-arginyl-tRNA(Arg) + AMP + diphosphate</text>
        <dbReference type="Rhea" id="RHEA:20301"/>
        <dbReference type="Rhea" id="RHEA-COMP:9658"/>
        <dbReference type="Rhea" id="RHEA-COMP:9673"/>
        <dbReference type="ChEBI" id="CHEBI:30616"/>
        <dbReference type="ChEBI" id="CHEBI:32682"/>
        <dbReference type="ChEBI" id="CHEBI:33019"/>
        <dbReference type="ChEBI" id="CHEBI:78442"/>
        <dbReference type="ChEBI" id="CHEBI:78513"/>
        <dbReference type="ChEBI" id="CHEBI:456215"/>
        <dbReference type="EC" id="6.1.1.19"/>
    </reaction>
</comment>
<evidence type="ECO:0000256" key="2">
    <source>
        <dbReference type="ARBA" id="ARBA00049339"/>
    </source>
</evidence>
<sequence length="195" mass="22335">MDSCTSTTVKPFTSSVKPSTPIPEAFEWIRAVSTVKEREKVLAWARSKAYEMDLTDPNESMRLLMWAEFLFTAIVQYPEPEERKRLLKWAHSTARVAAPDASELKLEKDKGWEKGEERILGFHLLEFTEALEESCLFVLPHILCEYVYDLSKKFNEYHSSVCKDGFVAETSTLLLYEATAVVIEQCFNLLGIDPV</sequence>
<dbReference type="InterPro" id="IPR008909">
    <property type="entry name" value="DALR_anticod-bd"/>
</dbReference>
<evidence type="ECO:0000259" key="3">
    <source>
        <dbReference type="SMART" id="SM00836"/>
    </source>
</evidence>
<evidence type="ECO:0000313" key="5">
    <source>
        <dbReference type="Proteomes" id="UP000245207"/>
    </source>
</evidence>
<keyword evidence="4" id="KW-0030">Aminoacyl-tRNA synthetase</keyword>
<evidence type="ECO:0000313" key="4">
    <source>
        <dbReference type="EMBL" id="PWA77317.1"/>
    </source>
</evidence>
<keyword evidence="4" id="KW-0436">Ligase</keyword>
<proteinExistence type="predicted"/>
<dbReference type="PANTHER" id="PTHR11956:SF5">
    <property type="entry name" value="ARGININE--TRNA LIGASE, CYTOPLASMIC"/>
    <property type="match status" value="1"/>
</dbReference>
<dbReference type="SUPFAM" id="SSF47323">
    <property type="entry name" value="Anticodon-binding domain of a subclass of class I aminoacyl-tRNA synthetases"/>
    <property type="match status" value="1"/>
</dbReference>